<keyword evidence="3" id="KW-0597">Phosphoprotein</keyword>
<dbReference type="InterPro" id="IPR027357">
    <property type="entry name" value="DOCKER_dom"/>
</dbReference>
<dbReference type="GO" id="GO:0005886">
    <property type="term" value="C:plasma membrane"/>
    <property type="evidence" value="ECO:0007669"/>
    <property type="project" value="TreeGrafter"/>
</dbReference>
<evidence type="ECO:0000256" key="1">
    <source>
        <dbReference type="ARBA" id="ARBA00004496"/>
    </source>
</evidence>
<dbReference type="SUPFAM" id="SSF48371">
    <property type="entry name" value="ARM repeat"/>
    <property type="match status" value="1"/>
</dbReference>
<dbReference type="GO" id="GO:0016477">
    <property type="term" value="P:cell migration"/>
    <property type="evidence" value="ECO:0007669"/>
    <property type="project" value="TreeGrafter"/>
</dbReference>
<reference evidence="9" key="2">
    <citation type="submission" date="2025-09" db="UniProtKB">
        <authorList>
            <consortium name="Ensembl"/>
        </authorList>
    </citation>
    <scope>IDENTIFICATION</scope>
</reference>
<sequence length="1700" mass="192120">MHQAPGASPPRGTLHGGAPVPGWGPPNLGTWGEGCARGGPWTLSHRSPVGADGSGSPQGIFPASLIHLKGAVVERRGAEESLVPAEMPMVQEITTTLREWATIWKQLYVTERYRQVKHMMHELMERRSQLLSGTLPKDELLQLKKEVTSKIDYGNKILALDLVVRDENENILDPDRTSVISLFQAHKKAAQTITQRIQEETVSRPQQSELGCSARLLALPSHSLYLCVRNFVCNIGEEAQLFMALYDPAEQRMISENYVIRWASTGVPQDIELLNNLKVIFTDLGSKDLKREKLFLVCQIIRVGRMDLRETYSRKLSTGLRRPFGISVMDITDITKGKSESDEDKQHFIPPALGTAPTPSLPPSGFWVSLKMLWGDLSQVRKDHPHLVDRSTVVARKLGYPEVIMPGDVRNDIYLTLVQGEFDKGNKKTQKNVEVTVCVCDEAGSVVPNVIYHGAGDKPVSEYRSVVYYQQRHQRWMETVKIAVPIEDVHKTHLRFTFRHRSSSDSKDKSERIFSMAFVKLMRPDGTTLRDGEHDLLLYKVLADRKLEDASSYLNLPSTRNVSEPKILPGSSFRVSGGTSGISVSARDSFQISTLVCSTKLTQNVNLLGLLKWRSKPSLLSGNLQKLMNVDGGEVIKFLQDTLDALFSIMMENADTDVYDTLVFDALVFIVGLIADRKFQHFNAVLEAYIRQHFSATLAYKKLVSVLTLYVERVSQGEPCEPLVRTLKALEYVFKFVVRSRRLFLIIPSVLLVCFLPGPSRAGEVPVLSMKPCASPSALTECREMLLHTAVPILQELIEKGEEEDACIELLSNILEVLYKAQKVKPIFSAGSYYLSTLSPQSHYVACMTAILSQMDTDHYSSYIRAFPSRPDLMDFLMETFILFKDLIGKTVYPSDWMVMNMVQNREFLRAINHFAATLTETFLQHSSFELQLWNNYFHLAVAFLTQDSLQLENFSQAKRTSILAKYGDMRATIGAAIRDMWYNLGHRKIEFIPAMVGPILEMTLVPELELRKSTIPIFFDMMLCEYQLTESFSRFEDEILRKLDSEVEGGRGDEQYKQLFESILLSCCQRHPDLAKPGENFVALVTGLLERLLDYRAVMNDENKTYSMSCTVNLLNFYKEIDRQAMYIRYLYKLKDLHVSYENYTEGAYTLLLHARLLKVWTHRGGCGAARQRQLKEALYNQIINYFDQGKMWEEAIHICKELAEQYESEIFDYEMLSDILREAKFYEKILKVLRPSPDYFAVGYYGQGFPPFLRNKVFIYRGKEYERREDFEMRLLSPFPNAEKLKSTSPPGQDITASPGQYIQCFTVQPVEEAKVQFKGKSIPEQITNFYKANHVQSFSYSRPFMKGPKDPDNEFATMWIERTTFTTAYPLPGILRWFAVTSTATTIISPLENAIETMMKTNEKILSEINRHQNDPSLPVNPLSMLLNGIVDPAVMGGFAKYETAFFQESYLQEHPEDQGNIEKLKDLIAWQTPLLAEGIRIHGRKVTEDLRPFHERMEQCFVQLRAKVESQYGVREMVSAGTGAGHRCGATRDKPPRVRGGHGRSRAGAQGPREEGSSGWLRAPSQAPRALRSPLRTGEADDPAPWPGDRTGTGSAALGTGKCCGGEQPWATPSARAPRCCWPLPTPAPFLRTLLLPEHPWPGSAGARNLRAWRGRPLPVAVRGLRPGPALLPAHTPWLRPQRGGCPGLQARPTHP</sequence>
<organism evidence="9 10">
    <name type="scientific">Apteryx owenii</name>
    <name type="common">Little spotted kiwi</name>
    <dbReference type="NCBI Taxonomy" id="8824"/>
    <lineage>
        <taxon>Eukaryota</taxon>
        <taxon>Metazoa</taxon>
        <taxon>Chordata</taxon>
        <taxon>Craniata</taxon>
        <taxon>Vertebrata</taxon>
        <taxon>Euteleostomi</taxon>
        <taxon>Archelosauria</taxon>
        <taxon>Archosauria</taxon>
        <taxon>Dinosauria</taxon>
        <taxon>Saurischia</taxon>
        <taxon>Theropoda</taxon>
        <taxon>Coelurosauria</taxon>
        <taxon>Aves</taxon>
        <taxon>Palaeognathae</taxon>
        <taxon>Apterygiformes</taxon>
        <taxon>Apterygidae</taxon>
        <taxon>Apteryx</taxon>
    </lineage>
</organism>
<dbReference type="Gene3D" id="1.25.40.410">
    <property type="match status" value="1"/>
</dbReference>
<dbReference type="InterPro" id="IPR035892">
    <property type="entry name" value="C2_domain_sf"/>
</dbReference>
<dbReference type="InterPro" id="IPR046769">
    <property type="entry name" value="DOCKER_Lobe_A"/>
</dbReference>
<dbReference type="FunFam" id="1.20.58.740:FF:000004">
    <property type="entry name" value="Dedicator of cytokinesis protein 1"/>
    <property type="match status" value="1"/>
</dbReference>
<dbReference type="GO" id="GO:0005085">
    <property type="term" value="F:guanyl-nucleotide exchange factor activity"/>
    <property type="evidence" value="ECO:0007669"/>
    <property type="project" value="UniProtKB-KW"/>
</dbReference>
<dbReference type="InterPro" id="IPR032376">
    <property type="entry name" value="DOCK_N"/>
</dbReference>
<dbReference type="Proteomes" id="UP000694424">
    <property type="component" value="Unplaced"/>
</dbReference>
<dbReference type="Pfam" id="PF16172">
    <property type="entry name" value="DOCK_N"/>
    <property type="match status" value="1"/>
</dbReference>
<dbReference type="Ensembl" id="ENSAOWT00000016885.1">
    <property type="protein sequence ID" value="ENSAOWP00000014889.1"/>
    <property type="gene ID" value="ENSAOWG00000008937.1"/>
</dbReference>
<dbReference type="Gene3D" id="2.60.40.150">
    <property type="entry name" value="C2 domain"/>
    <property type="match status" value="1"/>
</dbReference>
<dbReference type="InterPro" id="IPR043162">
    <property type="entry name" value="DOCK_C_lobe_C"/>
</dbReference>
<dbReference type="InterPro" id="IPR046770">
    <property type="entry name" value="DOCKER_Lobe_B"/>
</dbReference>
<dbReference type="PANTHER" id="PTHR45653:SF6">
    <property type="entry name" value="DEDICATOR OF CYTOKINESIS PROTEIN 2"/>
    <property type="match status" value="1"/>
</dbReference>
<feature type="region of interest" description="Disordered" evidence="6">
    <location>
        <begin position="1677"/>
        <end position="1700"/>
    </location>
</feature>
<dbReference type="GO" id="GO:0007520">
    <property type="term" value="P:myoblast fusion"/>
    <property type="evidence" value="ECO:0007669"/>
    <property type="project" value="TreeGrafter"/>
</dbReference>
<dbReference type="PROSITE" id="PS51651">
    <property type="entry name" value="DOCKER"/>
    <property type="match status" value="1"/>
</dbReference>
<evidence type="ECO:0000256" key="6">
    <source>
        <dbReference type="SAM" id="MobiDB-lite"/>
    </source>
</evidence>
<dbReference type="Gene3D" id="1.20.58.740">
    <property type="match status" value="1"/>
</dbReference>
<evidence type="ECO:0000256" key="3">
    <source>
        <dbReference type="ARBA" id="ARBA00022553"/>
    </source>
</evidence>
<evidence type="ECO:0000259" key="7">
    <source>
        <dbReference type="PROSITE" id="PS51650"/>
    </source>
</evidence>
<name>A0A8B9S9P3_APTOW</name>
<keyword evidence="2" id="KW-0963">Cytoplasm</keyword>
<keyword evidence="4" id="KW-0344">Guanine-nucleotide releasing factor</keyword>
<dbReference type="Pfam" id="PF23554">
    <property type="entry name" value="TPR_DOCK"/>
    <property type="match status" value="2"/>
</dbReference>
<evidence type="ECO:0000256" key="2">
    <source>
        <dbReference type="ARBA" id="ARBA00022490"/>
    </source>
</evidence>
<dbReference type="InterPro" id="IPR027007">
    <property type="entry name" value="C2_DOCK-type_domain"/>
</dbReference>
<dbReference type="Pfam" id="PF06920">
    <property type="entry name" value="DHR-2_Lobe_A"/>
    <property type="match status" value="1"/>
</dbReference>
<evidence type="ECO:0000313" key="9">
    <source>
        <dbReference type="Ensembl" id="ENSAOWP00000014889.1"/>
    </source>
</evidence>
<dbReference type="PANTHER" id="PTHR45653">
    <property type="entry name" value="DEDICATOR OF CYTOKINESIS"/>
    <property type="match status" value="1"/>
</dbReference>
<dbReference type="Pfam" id="PF20422">
    <property type="entry name" value="DHR-2_Lobe_B"/>
    <property type="match status" value="1"/>
</dbReference>
<dbReference type="InterPro" id="IPR046773">
    <property type="entry name" value="DOCKER_Lobe_C"/>
</dbReference>
<dbReference type="Gene3D" id="1.20.1270.350">
    <property type="entry name" value="Dedicator of cytokinesis N-terminal subdomain"/>
    <property type="match status" value="1"/>
</dbReference>
<evidence type="ECO:0000313" key="10">
    <source>
        <dbReference type="Proteomes" id="UP000694424"/>
    </source>
</evidence>
<evidence type="ECO:0008006" key="11">
    <source>
        <dbReference type="Google" id="ProtNLM"/>
    </source>
</evidence>
<dbReference type="GO" id="GO:0031267">
    <property type="term" value="F:small GTPase binding"/>
    <property type="evidence" value="ECO:0007669"/>
    <property type="project" value="TreeGrafter"/>
</dbReference>
<dbReference type="InterPro" id="IPR016024">
    <property type="entry name" value="ARM-type_fold"/>
</dbReference>
<keyword evidence="10" id="KW-1185">Reference proteome</keyword>
<comment type="subcellular location">
    <subcellularLocation>
        <location evidence="1">Cytoplasm</location>
    </subcellularLocation>
</comment>
<feature type="region of interest" description="Disordered" evidence="6">
    <location>
        <begin position="1"/>
        <end position="35"/>
    </location>
</feature>
<evidence type="ECO:0000259" key="8">
    <source>
        <dbReference type="PROSITE" id="PS51651"/>
    </source>
</evidence>
<comment type="similarity">
    <text evidence="5">Belongs to the DOCK family.</text>
</comment>
<dbReference type="InterPro" id="IPR043161">
    <property type="entry name" value="DOCK_C_lobe_A"/>
</dbReference>
<feature type="region of interest" description="Disordered" evidence="6">
    <location>
        <begin position="1525"/>
        <end position="1598"/>
    </location>
</feature>
<feature type="domain" description="DOCKER" evidence="8">
    <location>
        <begin position="1119"/>
        <end position="1521"/>
    </location>
</feature>
<dbReference type="GO" id="GO:0007264">
    <property type="term" value="P:small GTPase-mediated signal transduction"/>
    <property type="evidence" value="ECO:0007669"/>
    <property type="project" value="InterPro"/>
</dbReference>
<dbReference type="InterPro" id="IPR042455">
    <property type="entry name" value="DOCK_N_sub1"/>
</dbReference>
<dbReference type="InterPro" id="IPR056372">
    <property type="entry name" value="TPR_DOCK"/>
</dbReference>
<dbReference type="GO" id="GO:0005737">
    <property type="term" value="C:cytoplasm"/>
    <property type="evidence" value="ECO:0007669"/>
    <property type="project" value="UniProtKB-SubCell"/>
</dbReference>
<reference evidence="9" key="1">
    <citation type="submission" date="2025-08" db="UniProtKB">
        <authorList>
            <consortium name="Ensembl"/>
        </authorList>
    </citation>
    <scope>IDENTIFICATION</scope>
</reference>
<evidence type="ECO:0000256" key="5">
    <source>
        <dbReference type="PROSITE-ProRule" id="PRU00983"/>
    </source>
</evidence>
<dbReference type="InterPro" id="IPR026791">
    <property type="entry name" value="DOCK"/>
</dbReference>
<dbReference type="FunFam" id="2.60.40.150:FF:000044">
    <property type="entry name" value="dedicator of cytokinesis protein 1"/>
    <property type="match status" value="1"/>
</dbReference>
<evidence type="ECO:0000256" key="4">
    <source>
        <dbReference type="ARBA" id="ARBA00022658"/>
    </source>
</evidence>
<dbReference type="PROSITE" id="PS51650">
    <property type="entry name" value="C2_DOCK"/>
    <property type="match status" value="1"/>
</dbReference>
<proteinExistence type="inferred from homology"/>
<accession>A0A8B9S9P3</accession>
<protein>
    <recommendedName>
        <fullName evidence="11">Dedicator of cytokinesis protein 2</fullName>
    </recommendedName>
</protein>
<feature type="domain" description="C2 DOCK-type" evidence="7">
    <location>
        <begin position="410"/>
        <end position="597"/>
    </location>
</feature>
<dbReference type="FunFam" id="1.20.1270.350:FF:000001">
    <property type="entry name" value="dedicator of cytokinesis protein 4"/>
    <property type="match status" value="1"/>
</dbReference>
<dbReference type="Pfam" id="PF20421">
    <property type="entry name" value="DHR-2_Lobe_C"/>
    <property type="match status" value="1"/>
</dbReference>
<dbReference type="Pfam" id="PF14429">
    <property type="entry name" value="DOCK-C2"/>
    <property type="match status" value="1"/>
</dbReference>